<dbReference type="PROSITE" id="PS00166">
    <property type="entry name" value="ENOYL_COA_HYDRATASE"/>
    <property type="match status" value="1"/>
</dbReference>
<accession>A0A2S7WDL0</accession>
<dbReference type="InterPro" id="IPR018376">
    <property type="entry name" value="Enoyl-CoA_hyd/isom_CS"/>
</dbReference>
<proteinExistence type="inferred from homology"/>
<reference evidence="4 5" key="1">
    <citation type="submission" date="2016-12" db="EMBL/GenBank/DDBJ databases">
        <title>Trade-off between light-utilization and light-protection in marine flavobacteria.</title>
        <authorList>
            <person name="Kumagai Y."/>
            <person name="Yoshizawa S."/>
            <person name="Kogure K."/>
            <person name="Iwasaki W."/>
        </authorList>
    </citation>
    <scope>NUCLEOTIDE SEQUENCE [LARGE SCALE GENOMIC DNA]</scope>
    <source>
        <strain evidence="4 5">KCTC 22729</strain>
    </source>
</reference>
<dbReference type="FunFam" id="1.10.12.10:FF:000001">
    <property type="entry name" value="Probable enoyl-CoA hydratase, mitochondrial"/>
    <property type="match status" value="1"/>
</dbReference>
<gene>
    <name evidence="4" type="ORF">BTO13_09020</name>
</gene>
<dbReference type="AlphaFoldDB" id="A0A2S7WDL0"/>
<dbReference type="RefSeq" id="WP_105046511.1">
    <property type="nucleotide sequence ID" value="NZ_CP150662.1"/>
</dbReference>
<evidence type="ECO:0000313" key="5">
    <source>
        <dbReference type="Proteomes" id="UP000237608"/>
    </source>
</evidence>
<organism evidence="4 5">
    <name type="scientific">Polaribacter gangjinensis</name>
    <dbReference type="NCBI Taxonomy" id="574710"/>
    <lineage>
        <taxon>Bacteria</taxon>
        <taxon>Pseudomonadati</taxon>
        <taxon>Bacteroidota</taxon>
        <taxon>Flavobacteriia</taxon>
        <taxon>Flavobacteriales</taxon>
        <taxon>Flavobacteriaceae</taxon>
    </lineage>
</organism>
<dbReference type="Proteomes" id="UP000237608">
    <property type="component" value="Unassembled WGS sequence"/>
</dbReference>
<evidence type="ECO:0000313" key="4">
    <source>
        <dbReference type="EMBL" id="PQJ75371.1"/>
    </source>
</evidence>
<dbReference type="Pfam" id="PF00378">
    <property type="entry name" value="ECH_1"/>
    <property type="match status" value="1"/>
</dbReference>
<dbReference type="EMBL" id="MSCL01000001">
    <property type="protein sequence ID" value="PQJ75371.1"/>
    <property type="molecule type" value="Genomic_DNA"/>
</dbReference>
<comment type="similarity">
    <text evidence="1 3">Belongs to the enoyl-CoA hydratase/isomerase family.</text>
</comment>
<dbReference type="PANTHER" id="PTHR11941:SF54">
    <property type="entry name" value="ENOYL-COA HYDRATASE, MITOCHONDRIAL"/>
    <property type="match status" value="1"/>
</dbReference>
<name>A0A2S7WDL0_9FLAO</name>
<dbReference type="GO" id="GO:0006635">
    <property type="term" value="P:fatty acid beta-oxidation"/>
    <property type="evidence" value="ECO:0007669"/>
    <property type="project" value="TreeGrafter"/>
</dbReference>
<dbReference type="InterPro" id="IPR001753">
    <property type="entry name" value="Enoyl-CoA_hydra/iso"/>
</dbReference>
<dbReference type="PANTHER" id="PTHR11941">
    <property type="entry name" value="ENOYL-COA HYDRATASE-RELATED"/>
    <property type="match status" value="1"/>
</dbReference>
<comment type="caution">
    <text evidence="4">The sequence shown here is derived from an EMBL/GenBank/DDBJ whole genome shotgun (WGS) entry which is preliminary data.</text>
</comment>
<evidence type="ECO:0000256" key="2">
    <source>
        <dbReference type="ARBA" id="ARBA00023239"/>
    </source>
</evidence>
<dbReference type="InterPro" id="IPR014748">
    <property type="entry name" value="Enoyl-CoA_hydra_C"/>
</dbReference>
<protein>
    <submittedName>
        <fullName evidence="4">Enoyl-CoA hydratase</fullName>
    </submittedName>
</protein>
<sequence length="261" mass="28033">MNFETILIDKKEAIATITINRPQKLNALNKTTLQELHTALKTLEIDSNIQVIIITGSGEKAFVAGADIAEFANFSANEGHNLARKGQEIVFNFIENLTKPVIAAVNGFALGGGLELAMACHFRIVSDNAKMGLPEVSLGVIPGYGGTQRLPQLVGKGKAMELIMTAGMISAEEAKALGLVNHVTSQEELLSFTQKIAEKIIRNSPLAIAAAIKAVNANFDVDKNGFEVEIEAFGNCFGTPDFVEGTTAFLEKRKPNFPGFK</sequence>
<dbReference type="InterPro" id="IPR029045">
    <property type="entry name" value="ClpP/crotonase-like_dom_sf"/>
</dbReference>
<keyword evidence="5" id="KW-1185">Reference proteome</keyword>
<evidence type="ECO:0000256" key="3">
    <source>
        <dbReference type="RuleBase" id="RU003707"/>
    </source>
</evidence>
<keyword evidence="2" id="KW-0456">Lyase</keyword>
<dbReference type="SUPFAM" id="SSF52096">
    <property type="entry name" value="ClpP/crotonase"/>
    <property type="match status" value="1"/>
</dbReference>
<dbReference type="CDD" id="cd06558">
    <property type="entry name" value="crotonase-like"/>
    <property type="match status" value="1"/>
</dbReference>
<dbReference type="FunFam" id="3.90.226.10:FF:000009">
    <property type="entry name" value="Carnitinyl-CoA dehydratase"/>
    <property type="match status" value="1"/>
</dbReference>
<dbReference type="GO" id="GO:0016836">
    <property type="term" value="F:hydro-lyase activity"/>
    <property type="evidence" value="ECO:0007669"/>
    <property type="project" value="UniProtKB-ARBA"/>
</dbReference>
<dbReference type="OrthoDB" id="9775794at2"/>
<evidence type="ECO:0000256" key="1">
    <source>
        <dbReference type="ARBA" id="ARBA00005254"/>
    </source>
</evidence>
<dbReference type="Gene3D" id="1.10.12.10">
    <property type="entry name" value="Lyase 2-enoyl-coa Hydratase, Chain A, domain 2"/>
    <property type="match status" value="1"/>
</dbReference>
<dbReference type="Gene3D" id="3.90.226.10">
    <property type="entry name" value="2-enoyl-CoA Hydratase, Chain A, domain 1"/>
    <property type="match status" value="1"/>
</dbReference>